<evidence type="ECO:0000256" key="6">
    <source>
        <dbReference type="ARBA" id="ARBA00023136"/>
    </source>
</evidence>
<dbReference type="Pfam" id="PF00355">
    <property type="entry name" value="Rieske"/>
    <property type="match status" value="1"/>
</dbReference>
<comment type="catalytic activity">
    <reaction evidence="10">
        <text>cholesterol + NADH + O2 + H(+) = 7-dehydrocholesterol + NAD(+) + 2 H2O</text>
        <dbReference type="Rhea" id="RHEA:51644"/>
        <dbReference type="ChEBI" id="CHEBI:15377"/>
        <dbReference type="ChEBI" id="CHEBI:15378"/>
        <dbReference type="ChEBI" id="CHEBI:15379"/>
        <dbReference type="ChEBI" id="CHEBI:16113"/>
        <dbReference type="ChEBI" id="CHEBI:17759"/>
        <dbReference type="ChEBI" id="CHEBI:57540"/>
        <dbReference type="ChEBI" id="CHEBI:57945"/>
        <dbReference type="EC" id="1.14.19.21"/>
    </reaction>
    <physiologicalReaction direction="left-to-right" evidence="10">
        <dbReference type="Rhea" id="RHEA:51645"/>
    </physiologicalReaction>
</comment>
<feature type="domain" description="Rieske" evidence="12">
    <location>
        <begin position="67"/>
        <end position="167"/>
    </location>
</feature>
<evidence type="ECO:0000313" key="14">
    <source>
        <dbReference type="Proteomes" id="UP000708208"/>
    </source>
</evidence>
<sequence length="365" mass="41818">MLTVIYIIVFTGILLKLRTFIFKNVIYIPPGFEACLSGNISRKRATLHRLKQQREIGSIPPHYPNGWFALLESQELKRGAIVDIHALGLHLVAWRADTGSAQVSNAVCSCGANLATVGNIVEDVIVCSSHGLDFNSVHSICGSKSEQKPRSYPGMFTTLERNGFLYLWYHAEGLKPHYYPEEFEQIITGRWKCRARAKNELYAHIQDIRENEADVNHFEYTHKDGFALGLKSDMSEWSIWRILDLTSFEFEGHWTPGENKHQSVLILDTGLGIFILHWNNILVDMKLLICYTPVGPMKLQGIKRLYCSPWIPSLFVSYIMTLIEANSCKDARVWNRKKHIRSPCLTAEDSCIKGFRKWCLQFYSM</sequence>
<dbReference type="OrthoDB" id="426882at2759"/>
<evidence type="ECO:0000256" key="3">
    <source>
        <dbReference type="ARBA" id="ARBA00022692"/>
    </source>
</evidence>
<accession>A0A8J2NWH2</accession>
<evidence type="ECO:0000256" key="10">
    <source>
        <dbReference type="ARBA" id="ARBA00047853"/>
    </source>
</evidence>
<name>A0A8J2NWH2_9HEXA</name>
<dbReference type="EC" id="1.14.19.21" evidence="9"/>
<evidence type="ECO:0000256" key="7">
    <source>
        <dbReference type="ARBA" id="ARBA00025712"/>
    </source>
</evidence>
<comment type="subcellular location">
    <subcellularLocation>
        <location evidence="1">Membrane</location>
    </subcellularLocation>
</comment>
<dbReference type="Pfam" id="PF19298">
    <property type="entry name" value="KshA_C"/>
    <property type="match status" value="1"/>
</dbReference>
<evidence type="ECO:0000313" key="13">
    <source>
        <dbReference type="EMBL" id="CAG7721007.1"/>
    </source>
</evidence>
<dbReference type="PROSITE" id="PS51296">
    <property type="entry name" value="RIESKE"/>
    <property type="match status" value="1"/>
</dbReference>
<comment type="catalytic activity">
    <reaction evidence="11">
        <text>cholesterol + NADPH + O2 + H(+) = 7-dehydrocholesterol + NADP(+) + 2 H2O</text>
        <dbReference type="Rhea" id="RHEA:45024"/>
        <dbReference type="ChEBI" id="CHEBI:15377"/>
        <dbReference type="ChEBI" id="CHEBI:15378"/>
        <dbReference type="ChEBI" id="CHEBI:15379"/>
        <dbReference type="ChEBI" id="CHEBI:16113"/>
        <dbReference type="ChEBI" id="CHEBI:17759"/>
        <dbReference type="ChEBI" id="CHEBI:57783"/>
        <dbReference type="ChEBI" id="CHEBI:58349"/>
        <dbReference type="EC" id="1.14.19.21"/>
    </reaction>
    <physiologicalReaction direction="left-to-right" evidence="11">
        <dbReference type="Rhea" id="RHEA:45025"/>
    </physiologicalReaction>
</comment>
<dbReference type="UniPathway" id="UPA01020"/>
<dbReference type="GO" id="GO:0051537">
    <property type="term" value="F:2 iron, 2 sulfur cluster binding"/>
    <property type="evidence" value="ECO:0007669"/>
    <property type="project" value="InterPro"/>
</dbReference>
<organism evidence="13 14">
    <name type="scientific">Allacma fusca</name>
    <dbReference type="NCBI Taxonomy" id="39272"/>
    <lineage>
        <taxon>Eukaryota</taxon>
        <taxon>Metazoa</taxon>
        <taxon>Ecdysozoa</taxon>
        <taxon>Arthropoda</taxon>
        <taxon>Hexapoda</taxon>
        <taxon>Collembola</taxon>
        <taxon>Symphypleona</taxon>
        <taxon>Sminthuridae</taxon>
        <taxon>Allacma</taxon>
    </lineage>
</organism>
<keyword evidence="5" id="KW-0560">Oxidoreductase</keyword>
<comment type="caution">
    <text evidence="13">The sequence shown here is derived from an EMBL/GenBank/DDBJ whole genome shotgun (WGS) entry which is preliminary data.</text>
</comment>
<comment type="pathway">
    <text evidence="7">Steroid hormone biosynthesis; dafachronic acid biosynthesis.</text>
</comment>
<dbReference type="GO" id="GO:0170056">
    <property type="term" value="F:cholesterol 7-desaturase [NAD(P)H] activity"/>
    <property type="evidence" value="ECO:0007669"/>
    <property type="project" value="UniProtKB-EC"/>
</dbReference>
<dbReference type="PANTHER" id="PTHR21266:SF32">
    <property type="entry name" value="CHOLESTEROL 7-DESATURASE NVD"/>
    <property type="match status" value="1"/>
</dbReference>
<dbReference type="InterPro" id="IPR017941">
    <property type="entry name" value="Rieske_2Fe-2S"/>
</dbReference>
<evidence type="ECO:0000256" key="8">
    <source>
        <dbReference type="ARBA" id="ARBA00025729"/>
    </source>
</evidence>
<keyword evidence="3" id="KW-0812">Transmembrane</keyword>
<dbReference type="Proteomes" id="UP000708208">
    <property type="component" value="Unassembled WGS sequence"/>
</dbReference>
<reference evidence="13" key="1">
    <citation type="submission" date="2021-06" db="EMBL/GenBank/DDBJ databases">
        <authorList>
            <person name="Hodson N. C."/>
            <person name="Mongue J. A."/>
            <person name="Jaron S. K."/>
        </authorList>
    </citation>
    <scope>NUCLEOTIDE SEQUENCE</scope>
</reference>
<protein>
    <recommendedName>
        <fullName evidence="9">cholesterol 7-desaturase</fullName>
        <ecNumber evidence="9">1.14.19.21</ecNumber>
    </recommendedName>
</protein>
<dbReference type="GO" id="GO:0008203">
    <property type="term" value="P:cholesterol metabolic process"/>
    <property type="evidence" value="ECO:0007669"/>
    <property type="project" value="InterPro"/>
</dbReference>
<dbReference type="InterPro" id="IPR045605">
    <property type="entry name" value="KshA-like_C"/>
</dbReference>
<evidence type="ECO:0000256" key="9">
    <source>
        <dbReference type="ARBA" id="ARBA00026095"/>
    </source>
</evidence>
<evidence type="ECO:0000256" key="11">
    <source>
        <dbReference type="ARBA" id="ARBA00049548"/>
    </source>
</evidence>
<evidence type="ECO:0000256" key="2">
    <source>
        <dbReference type="ARBA" id="ARBA00004972"/>
    </source>
</evidence>
<gene>
    <name evidence="13" type="ORF">AFUS01_LOCUS10256</name>
</gene>
<dbReference type="InterPro" id="IPR050584">
    <property type="entry name" value="Cholesterol_7-desaturase"/>
</dbReference>
<dbReference type="PANTHER" id="PTHR21266">
    <property type="entry name" value="IRON-SULFUR DOMAIN CONTAINING PROTEIN"/>
    <property type="match status" value="1"/>
</dbReference>
<dbReference type="GO" id="GO:0005737">
    <property type="term" value="C:cytoplasm"/>
    <property type="evidence" value="ECO:0007669"/>
    <property type="project" value="TreeGrafter"/>
</dbReference>
<comment type="pathway">
    <text evidence="2">Hormone biosynthesis.</text>
</comment>
<evidence type="ECO:0000259" key="12">
    <source>
        <dbReference type="PROSITE" id="PS51296"/>
    </source>
</evidence>
<dbReference type="AlphaFoldDB" id="A0A8J2NWH2"/>
<keyword evidence="6" id="KW-0472">Membrane</keyword>
<evidence type="ECO:0000256" key="5">
    <source>
        <dbReference type="ARBA" id="ARBA00023002"/>
    </source>
</evidence>
<proteinExistence type="inferred from homology"/>
<evidence type="ECO:0000256" key="1">
    <source>
        <dbReference type="ARBA" id="ARBA00004370"/>
    </source>
</evidence>
<comment type="similarity">
    <text evidence="8">Belongs to the cholesterol 7-desaturase family.</text>
</comment>
<evidence type="ECO:0000256" key="4">
    <source>
        <dbReference type="ARBA" id="ARBA00022989"/>
    </source>
</evidence>
<keyword evidence="4" id="KW-1133">Transmembrane helix</keyword>
<dbReference type="GO" id="GO:0016020">
    <property type="term" value="C:membrane"/>
    <property type="evidence" value="ECO:0007669"/>
    <property type="project" value="UniProtKB-SubCell"/>
</dbReference>
<keyword evidence="14" id="KW-1185">Reference proteome</keyword>
<dbReference type="EMBL" id="CAJVCH010076068">
    <property type="protein sequence ID" value="CAG7721007.1"/>
    <property type="molecule type" value="Genomic_DNA"/>
</dbReference>